<feature type="compositionally biased region" description="Basic and acidic residues" evidence="1">
    <location>
        <begin position="1"/>
        <end position="13"/>
    </location>
</feature>
<keyword evidence="3" id="KW-1185">Reference proteome</keyword>
<sequence length="144" mass="15448">MGPGSHRESEADLGRPSTLPDDGVLGRRKRQGRGKEAMNNETQTWRARDTTPLGPGPFEVKVSKADAKLGFLFDQVDETRGVMVSEVNTGAIKSFNDSNPKQAIKAYDLVTSFEGASGTKEIAKKLQTPGGRARLYGGGAHETS</sequence>
<evidence type="ECO:0000256" key="1">
    <source>
        <dbReference type="SAM" id="MobiDB-lite"/>
    </source>
</evidence>
<protein>
    <submittedName>
        <fullName evidence="2">Uncharacterized protein</fullName>
    </submittedName>
</protein>
<comment type="caution">
    <text evidence="2">The sequence shown here is derived from an EMBL/GenBank/DDBJ whole genome shotgun (WGS) entry which is preliminary data.</text>
</comment>
<feature type="region of interest" description="Disordered" evidence="1">
    <location>
        <begin position="1"/>
        <end position="55"/>
    </location>
</feature>
<proteinExistence type="predicted"/>
<reference evidence="2 3" key="1">
    <citation type="submission" date="2024-02" db="EMBL/GenBank/DDBJ databases">
        <authorList>
            <person name="Chen Y."/>
            <person name="Shah S."/>
            <person name="Dougan E. K."/>
            <person name="Thang M."/>
            <person name="Chan C."/>
        </authorList>
    </citation>
    <scope>NUCLEOTIDE SEQUENCE [LARGE SCALE GENOMIC DNA]</scope>
</reference>
<evidence type="ECO:0000313" key="3">
    <source>
        <dbReference type="Proteomes" id="UP001642464"/>
    </source>
</evidence>
<accession>A0ABP0QAM9</accession>
<evidence type="ECO:0000313" key="2">
    <source>
        <dbReference type="EMBL" id="CAK9085014.1"/>
    </source>
</evidence>
<dbReference type="EMBL" id="CAXAMM010039240">
    <property type="protein sequence ID" value="CAK9085014.1"/>
    <property type="molecule type" value="Genomic_DNA"/>
</dbReference>
<gene>
    <name evidence="2" type="ORF">SCF082_LOCUS40285</name>
</gene>
<organism evidence="2 3">
    <name type="scientific">Durusdinium trenchii</name>
    <dbReference type="NCBI Taxonomy" id="1381693"/>
    <lineage>
        <taxon>Eukaryota</taxon>
        <taxon>Sar</taxon>
        <taxon>Alveolata</taxon>
        <taxon>Dinophyceae</taxon>
        <taxon>Suessiales</taxon>
        <taxon>Symbiodiniaceae</taxon>
        <taxon>Durusdinium</taxon>
    </lineage>
</organism>
<dbReference type="Proteomes" id="UP001642464">
    <property type="component" value="Unassembled WGS sequence"/>
</dbReference>
<name>A0ABP0QAM9_9DINO</name>